<dbReference type="EMBL" id="JACWMT010000003">
    <property type="protein sequence ID" value="MBD1271212.1"/>
    <property type="molecule type" value="Genomic_DNA"/>
</dbReference>
<dbReference type="FunFam" id="3.30.70.120:FF:000003">
    <property type="entry name" value="ATP phosphoribosyltransferase"/>
    <property type="match status" value="1"/>
</dbReference>
<evidence type="ECO:0000256" key="12">
    <source>
        <dbReference type="ARBA" id="ARBA00022840"/>
    </source>
</evidence>
<evidence type="ECO:0000256" key="1">
    <source>
        <dbReference type="ARBA" id="ARBA00000915"/>
    </source>
</evidence>
<sequence length="281" mass="30522">MLKVAVPNKGALAEAAAAMLTEAGYRQRRHAKDLVSVDTDNDVEFFYLRPRDIAIYVGEGTLDVGITGRDLLLDSGAKADEVMELGFAGSTFRFAAPEGQMTSESELQGRRIATSYPGIVRAHLERLGIDAQVVRLDGAVETSIRLGVADAIADVVETGTTLRQAGLEVFGDPILTSEALLVSRSASEQPEGFAVFQRRLQSVIVARTYVMMDYDIRVQNVDEAVRLTPGIESPTVSPLHREGWVAVRAMVPRDATQKIMDELYALGGRGILVTDILSCRI</sequence>
<evidence type="ECO:0000313" key="21">
    <source>
        <dbReference type="Proteomes" id="UP000587211"/>
    </source>
</evidence>
<dbReference type="SUPFAM" id="SSF53850">
    <property type="entry name" value="Periplasmic binding protein-like II"/>
    <property type="match status" value="1"/>
</dbReference>
<dbReference type="InterPro" id="IPR011322">
    <property type="entry name" value="N-reg_PII-like_a/b"/>
</dbReference>
<dbReference type="UniPathway" id="UPA00031">
    <property type="reaction ID" value="UER00006"/>
</dbReference>
<evidence type="ECO:0000256" key="7">
    <source>
        <dbReference type="ARBA" id="ARBA00022490"/>
    </source>
</evidence>
<evidence type="ECO:0000256" key="13">
    <source>
        <dbReference type="ARBA" id="ARBA00023102"/>
    </source>
</evidence>
<dbReference type="PROSITE" id="PS01316">
    <property type="entry name" value="ATP_P_PHORIBOSYLTR"/>
    <property type="match status" value="1"/>
</dbReference>
<keyword evidence="15" id="KW-0479">Metal-binding</keyword>
<dbReference type="InterPro" id="IPR001348">
    <property type="entry name" value="ATP_PRibTrfase_HisG"/>
</dbReference>
<feature type="domain" description="Histidine biosynthesis HisG C-terminal" evidence="17">
    <location>
        <begin position="206"/>
        <end position="276"/>
    </location>
</feature>
<evidence type="ECO:0000313" key="18">
    <source>
        <dbReference type="EMBL" id="MBD1270656.1"/>
    </source>
</evidence>
<comment type="caution">
    <text evidence="18">The sequence shown here is derived from an EMBL/GenBank/DDBJ whole genome shotgun (WGS) entry which is preliminary data.</text>
</comment>
<comment type="activity regulation">
    <text evidence="15">Feedback inhibited by histidine.</text>
</comment>
<evidence type="ECO:0000313" key="22">
    <source>
        <dbReference type="Proteomes" id="UP000659061"/>
    </source>
</evidence>
<dbReference type="Pfam" id="PF08029">
    <property type="entry name" value="HisG_C"/>
    <property type="match status" value="1"/>
</dbReference>
<dbReference type="InterPro" id="IPR018198">
    <property type="entry name" value="ATP_PRibTrfase_CS"/>
</dbReference>
<dbReference type="PANTHER" id="PTHR21403:SF8">
    <property type="entry name" value="ATP PHOSPHORIBOSYLTRANSFERASE"/>
    <property type="match status" value="1"/>
</dbReference>
<keyword evidence="7 15" id="KW-0963">Cytoplasm</keyword>
<dbReference type="GO" id="GO:0005737">
    <property type="term" value="C:cytoplasm"/>
    <property type="evidence" value="ECO:0007669"/>
    <property type="project" value="UniProtKB-SubCell"/>
</dbReference>
<dbReference type="EMBL" id="JACBZN010000001">
    <property type="protein sequence ID" value="NYI38046.1"/>
    <property type="molecule type" value="Genomic_DNA"/>
</dbReference>
<evidence type="ECO:0000256" key="6">
    <source>
        <dbReference type="ARBA" id="ARBA00020998"/>
    </source>
</evidence>
<dbReference type="NCBIfam" id="TIGR00070">
    <property type="entry name" value="hisG"/>
    <property type="match status" value="1"/>
</dbReference>
<evidence type="ECO:0000256" key="3">
    <source>
        <dbReference type="ARBA" id="ARBA00004667"/>
    </source>
</evidence>
<evidence type="ECO:0000259" key="16">
    <source>
        <dbReference type="Pfam" id="PF01634"/>
    </source>
</evidence>
<comment type="pathway">
    <text evidence="3 15">Amino-acid biosynthesis; L-histidine biosynthesis; L-histidine from 5-phospho-alpha-D-ribose 1-diphosphate: step 1/9.</text>
</comment>
<accession>A0A8I0FX16</accession>
<evidence type="ECO:0000256" key="10">
    <source>
        <dbReference type="ARBA" id="ARBA00022679"/>
    </source>
</evidence>
<proteinExistence type="inferred from homology"/>
<evidence type="ECO:0000259" key="17">
    <source>
        <dbReference type="Pfam" id="PF08029"/>
    </source>
</evidence>
<keyword evidence="10 15" id="KW-0808">Transferase</keyword>
<feature type="domain" description="ATP phosphoribosyltransferase catalytic" evidence="16">
    <location>
        <begin position="49"/>
        <end position="200"/>
    </location>
</feature>
<comment type="catalytic activity">
    <reaction evidence="1 15">
        <text>1-(5-phospho-beta-D-ribosyl)-ATP + diphosphate = 5-phospho-alpha-D-ribose 1-diphosphate + ATP</text>
        <dbReference type="Rhea" id="RHEA:18473"/>
        <dbReference type="ChEBI" id="CHEBI:30616"/>
        <dbReference type="ChEBI" id="CHEBI:33019"/>
        <dbReference type="ChEBI" id="CHEBI:58017"/>
        <dbReference type="ChEBI" id="CHEBI:73183"/>
        <dbReference type="EC" id="2.4.2.17"/>
    </reaction>
</comment>
<protein>
    <recommendedName>
        <fullName evidence="6 15">ATP phosphoribosyltransferase</fullName>
        <shortName evidence="15">ATP-PRT</shortName>
        <shortName evidence="15">ATP-PRTase</shortName>
        <ecNumber evidence="5 15">2.4.2.17</ecNumber>
    </recommendedName>
</protein>
<comment type="similarity">
    <text evidence="4 15">Belongs to the ATP phosphoribosyltransferase family. Long subfamily.</text>
</comment>
<keyword evidence="8 15" id="KW-0028">Amino-acid biosynthesis</keyword>
<dbReference type="HAMAP" id="MF_00079">
    <property type="entry name" value="HisG_Long"/>
    <property type="match status" value="1"/>
</dbReference>
<comment type="subcellular location">
    <subcellularLocation>
        <location evidence="2 15">Cytoplasm</location>
    </subcellularLocation>
</comment>
<dbReference type="GO" id="GO:0000287">
    <property type="term" value="F:magnesium ion binding"/>
    <property type="evidence" value="ECO:0007669"/>
    <property type="project" value="UniProtKB-UniRule"/>
</dbReference>
<evidence type="ECO:0000313" key="20">
    <source>
        <dbReference type="EMBL" id="NYI38046.1"/>
    </source>
</evidence>
<evidence type="ECO:0000256" key="15">
    <source>
        <dbReference type="HAMAP-Rule" id="MF_00079"/>
    </source>
</evidence>
<keyword evidence="12 15" id="KW-0067">ATP-binding</keyword>
<comment type="cofactor">
    <cofactor evidence="15">
        <name>Mg(2+)</name>
        <dbReference type="ChEBI" id="CHEBI:18420"/>
    </cofactor>
</comment>
<dbReference type="Gene3D" id="3.30.70.120">
    <property type="match status" value="1"/>
</dbReference>
<keyword evidence="15" id="KW-0460">Magnesium</keyword>
<dbReference type="GO" id="GO:0000105">
    <property type="term" value="P:L-histidine biosynthetic process"/>
    <property type="evidence" value="ECO:0007669"/>
    <property type="project" value="UniProtKB-UniRule"/>
</dbReference>
<name>A0A8I0FX16_9ACTN</name>
<keyword evidence="9 15" id="KW-0328">Glycosyltransferase</keyword>
<gene>
    <name evidence="15" type="primary">hisG</name>
    <name evidence="20" type="ORF">BJ975_001421</name>
    <name evidence="18" type="ORF">IDH50_10475</name>
    <name evidence="19" type="ORF">IDH50_13285</name>
</gene>
<keyword evidence="13 15" id="KW-0368">Histidine biosynthesis</keyword>
<keyword evidence="21" id="KW-1185">Reference proteome</keyword>
<dbReference type="Proteomes" id="UP000587211">
    <property type="component" value="Unassembled WGS sequence"/>
</dbReference>
<dbReference type="SUPFAM" id="SSF54913">
    <property type="entry name" value="GlnB-like"/>
    <property type="match status" value="1"/>
</dbReference>
<evidence type="ECO:0000256" key="2">
    <source>
        <dbReference type="ARBA" id="ARBA00004496"/>
    </source>
</evidence>
<evidence type="ECO:0000256" key="4">
    <source>
        <dbReference type="ARBA" id="ARBA00007955"/>
    </source>
</evidence>
<dbReference type="Gene3D" id="3.40.190.10">
    <property type="entry name" value="Periplasmic binding protein-like II"/>
    <property type="match status" value="2"/>
</dbReference>
<reference evidence="20 21" key="1">
    <citation type="submission" date="2020-07" db="EMBL/GenBank/DDBJ databases">
        <title>Sequencing the genomes of 1000 actinobacteria strains.</title>
        <authorList>
            <person name="Klenk H.-P."/>
        </authorList>
    </citation>
    <scope>NUCLEOTIDE SEQUENCE [LARGE SCALE GENOMIC DNA]</scope>
    <source>
        <strain evidence="20 21">DSM 19087</strain>
    </source>
</reference>
<evidence type="ECO:0000256" key="8">
    <source>
        <dbReference type="ARBA" id="ARBA00022605"/>
    </source>
</evidence>
<dbReference type="EMBL" id="JACWMT010000002">
    <property type="protein sequence ID" value="MBD1270656.1"/>
    <property type="molecule type" value="Genomic_DNA"/>
</dbReference>
<dbReference type="PANTHER" id="PTHR21403">
    <property type="entry name" value="ATP PHOSPHORIBOSYLTRANSFERASE ATP-PRTASE"/>
    <property type="match status" value="1"/>
</dbReference>
<dbReference type="InterPro" id="IPR020621">
    <property type="entry name" value="ATP-PRT_HisG_long"/>
</dbReference>
<evidence type="ECO:0000313" key="19">
    <source>
        <dbReference type="EMBL" id="MBD1271212.1"/>
    </source>
</evidence>
<dbReference type="NCBIfam" id="TIGR03455">
    <property type="entry name" value="HisG_C-term"/>
    <property type="match status" value="1"/>
</dbReference>
<evidence type="ECO:0000256" key="9">
    <source>
        <dbReference type="ARBA" id="ARBA00022676"/>
    </source>
</evidence>
<dbReference type="InterPro" id="IPR013115">
    <property type="entry name" value="HisG_C"/>
</dbReference>
<evidence type="ECO:0000256" key="14">
    <source>
        <dbReference type="ARBA" id="ARBA00024861"/>
    </source>
</evidence>
<dbReference type="EC" id="2.4.2.17" evidence="5 15"/>
<dbReference type="Proteomes" id="UP000659061">
    <property type="component" value="Unassembled WGS sequence"/>
</dbReference>
<dbReference type="GO" id="GO:0003879">
    <property type="term" value="F:ATP phosphoribosyltransferase activity"/>
    <property type="evidence" value="ECO:0007669"/>
    <property type="project" value="UniProtKB-UniRule"/>
</dbReference>
<comment type="function">
    <text evidence="14 15">Catalyzes the condensation of ATP and 5-phosphoribose 1-diphosphate to form N'-(5'-phosphoribosyl)-ATP (PR-ATP). Has a crucial role in the pathway because the rate of histidine biosynthesis seems to be controlled primarily by regulation of HisG enzymatic activity.</text>
</comment>
<dbReference type="Pfam" id="PF01634">
    <property type="entry name" value="HisG"/>
    <property type="match status" value="1"/>
</dbReference>
<keyword evidence="11 15" id="KW-0547">Nucleotide-binding</keyword>
<dbReference type="GO" id="GO:0005524">
    <property type="term" value="F:ATP binding"/>
    <property type="evidence" value="ECO:0007669"/>
    <property type="project" value="UniProtKB-KW"/>
</dbReference>
<dbReference type="InterPro" id="IPR013820">
    <property type="entry name" value="ATP_PRibTrfase_cat"/>
</dbReference>
<evidence type="ECO:0000256" key="11">
    <source>
        <dbReference type="ARBA" id="ARBA00022741"/>
    </source>
</evidence>
<evidence type="ECO:0000256" key="5">
    <source>
        <dbReference type="ARBA" id="ARBA00011946"/>
    </source>
</evidence>
<dbReference type="InterPro" id="IPR015867">
    <property type="entry name" value="N-reg_PII/ATP_PRibTrfase_C"/>
</dbReference>
<dbReference type="AlphaFoldDB" id="A0A8I0FX16"/>
<organism evidence="18 22">
    <name type="scientific">Aeromicrobium tamlense</name>
    <dbReference type="NCBI Taxonomy" id="375541"/>
    <lineage>
        <taxon>Bacteria</taxon>
        <taxon>Bacillati</taxon>
        <taxon>Actinomycetota</taxon>
        <taxon>Actinomycetes</taxon>
        <taxon>Propionibacteriales</taxon>
        <taxon>Nocardioidaceae</taxon>
        <taxon>Aeromicrobium</taxon>
    </lineage>
</organism>
<dbReference type="RefSeq" id="WP_179424493.1">
    <property type="nucleotide sequence ID" value="NZ_BAAAMP010000001.1"/>
</dbReference>
<reference evidence="18" key="2">
    <citation type="submission" date="2020-09" db="EMBL/GenBank/DDBJ databases">
        <title>Novel species in genus Aeromicrobium.</title>
        <authorList>
            <person name="Zhang G."/>
        </authorList>
    </citation>
    <scope>NUCLEOTIDE SEQUENCE</scope>
    <source>
        <strain evidence="18">SSW1-57</strain>
    </source>
</reference>